<keyword evidence="1" id="KW-1133">Transmembrane helix</keyword>
<evidence type="ECO:0000256" key="1">
    <source>
        <dbReference type="SAM" id="Phobius"/>
    </source>
</evidence>
<sequence>MGNPIYFALTAGSEHDCVCALDLLSKVNIEGSNILADKAYGSLKIREYITLQKASYTIPPKSNAKEKWEYDKWLYIERHLIEYFLNKIKHFRKLATRYDKLATYFLAFIYCAAIFILCK</sequence>
<evidence type="ECO:0000313" key="3">
    <source>
        <dbReference type="EMBL" id="KXB54070.1"/>
    </source>
</evidence>
<dbReference type="PANTHER" id="PTHR30007:SF1">
    <property type="entry name" value="BLR1914 PROTEIN"/>
    <property type="match status" value="1"/>
</dbReference>
<name>A0A133ZF43_9FIRM</name>
<dbReference type="GO" id="GO:0003677">
    <property type="term" value="F:DNA binding"/>
    <property type="evidence" value="ECO:0007669"/>
    <property type="project" value="InterPro"/>
</dbReference>
<dbReference type="Pfam" id="PF01609">
    <property type="entry name" value="DDE_Tnp_1"/>
    <property type="match status" value="1"/>
</dbReference>
<feature type="transmembrane region" description="Helical" evidence="1">
    <location>
        <begin position="101"/>
        <end position="118"/>
    </location>
</feature>
<dbReference type="EMBL" id="LSDA01000135">
    <property type="protein sequence ID" value="KXB54070.1"/>
    <property type="molecule type" value="Genomic_DNA"/>
</dbReference>
<keyword evidence="4" id="KW-1185">Reference proteome</keyword>
<reference evidence="4" key="1">
    <citation type="submission" date="2016-01" db="EMBL/GenBank/DDBJ databases">
        <authorList>
            <person name="Mitreva M."/>
            <person name="Pepin K.H."/>
            <person name="Mihindukulasuriya K.A."/>
            <person name="Fulton R."/>
            <person name="Fronick C."/>
            <person name="O'Laughlin M."/>
            <person name="Miner T."/>
            <person name="Herter B."/>
            <person name="Rosa B.A."/>
            <person name="Cordes M."/>
            <person name="Tomlinson C."/>
            <person name="Wollam A."/>
            <person name="Palsikar V.B."/>
            <person name="Mardis E.R."/>
            <person name="Wilson R.K."/>
        </authorList>
    </citation>
    <scope>NUCLEOTIDE SEQUENCE [LARGE SCALE GENOMIC DNA]</scope>
    <source>
        <strain evidence="4">DNF00896</strain>
    </source>
</reference>
<gene>
    <name evidence="3" type="ORF">HMPREF1866_02406</name>
</gene>
<comment type="caution">
    <text evidence="3">The sequence shown here is derived from an EMBL/GenBank/DDBJ whole genome shotgun (WGS) entry which is preliminary data.</text>
</comment>
<dbReference type="InterPro" id="IPR002559">
    <property type="entry name" value="Transposase_11"/>
</dbReference>
<keyword evidence="1" id="KW-0472">Membrane</keyword>
<accession>A0A133ZF43</accession>
<dbReference type="GO" id="GO:0006313">
    <property type="term" value="P:DNA transposition"/>
    <property type="evidence" value="ECO:0007669"/>
    <property type="project" value="InterPro"/>
</dbReference>
<proteinExistence type="predicted"/>
<dbReference type="PATRIC" id="fig|467210.3.peg.2379"/>
<feature type="domain" description="Transposase IS4-like" evidence="2">
    <location>
        <begin position="2"/>
        <end position="67"/>
    </location>
</feature>
<dbReference type="Proteomes" id="UP000070394">
    <property type="component" value="Unassembled WGS sequence"/>
</dbReference>
<dbReference type="GO" id="GO:0004803">
    <property type="term" value="F:transposase activity"/>
    <property type="evidence" value="ECO:0007669"/>
    <property type="project" value="InterPro"/>
</dbReference>
<dbReference type="PANTHER" id="PTHR30007">
    <property type="entry name" value="PHP DOMAIN PROTEIN"/>
    <property type="match status" value="1"/>
</dbReference>
<organism evidence="3 4">
    <name type="scientific">Lachnoanaerobaculum saburreum</name>
    <dbReference type="NCBI Taxonomy" id="467210"/>
    <lineage>
        <taxon>Bacteria</taxon>
        <taxon>Bacillati</taxon>
        <taxon>Bacillota</taxon>
        <taxon>Clostridia</taxon>
        <taxon>Lachnospirales</taxon>
        <taxon>Lachnospiraceae</taxon>
        <taxon>Lachnoanaerobaculum</taxon>
    </lineage>
</organism>
<keyword evidence="1" id="KW-0812">Transmembrane</keyword>
<evidence type="ECO:0000259" key="2">
    <source>
        <dbReference type="Pfam" id="PF01609"/>
    </source>
</evidence>
<protein>
    <submittedName>
        <fullName evidence="3">Transposase, IS4 family</fullName>
    </submittedName>
</protein>
<dbReference type="AlphaFoldDB" id="A0A133ZF43"/>
<evidence type="ECO:0000313" key="4">
    <source>
        <dbReference type="Proteomes" id="UP000070394"/>
    </source>
</evidence>